<evidence type="ECO:0000313" key="4">
    <source>
        <dbReference type="Proteomes" id="UP000287687"/>
    </source>
</evidence>
<comment type="caution">
    <text evidence="3">The sequence shown here is derived from an EMBL/GenBank/DDBJ whole genome shotgun (WGS) entry which is preliminary data.</text>
</comment>
<dbReference type="EMBL" id="SBIP01000004">
    <property type="protein sequence ID" value="RWX75508.1"/>
    <property type="molecule type" value="Genomic_DNA"/>
</dbReference>
<keyword evidence="4" id="KW-1185">Reference proteome</keyword>
<evidence type="ECO:0000313" key="3">
    <source>
        <dbReference type="EMBL" id="RWX75508.1"/>
    </source>
</evidence>
<dbReference type="Proteomes" id="UP000287687">
    <property type="component" value="Unassembled WGS sequence"/>
</dbReference>
<protein>
    <submittedName>
        <fullName evidence="3">Uncharacterized protein</fullName>
    </submittedName>
</protein>
<sequence length="224" mass="25096">MDLRQLLVSVVVLLPQAAVARDIAACADLYRQLRNTPEIIGNTQEIRRYAQELGQKNNDIRNLRTEMRRNGCGGGSIVKLGGVSDGNCEDMRQNLQTLESERESLVVERRNGIALVRSTDERTPILAAIRENSCIPSDLEEQQRQEEEERLKVQGLELPKEQPYSGIVDLRGRPQRQTAAAGPPPVPDRPYDPNKKVRTVGPVFFPEESIDLAHPRLSGTQPQQ</sequence>
<feature type="region of interest" description="Disordered" evidence="2">
    <location>
        <begin position="139"/>
        <end position="203"/>
    </location>
</feature>
<evidence type="ECO:0000256" key="2">
    <source>
        <dbReference type="SAM" id="MobiDB-lite"/>
    </source>
</evidence>
<feature type="coiled-coil region" evidence="1">
    <location>
        <begin position="46"/>
        <end position="108"/>
    </location>
</feature>
<dbReference type="RefSeq" id="WP_128444394.1">
    <property type="nucleotide sequence ID" value="NZ_SBIP01000004.1"/>
</dbReference>
<organism evidence="3 4">
    <name type="scientific">Neorhizobium lilium</name>
    <dbReference type="NCBI Taxonomy" id="2503024"/>
    <lineage>
        <taxon>Bacteria</taxon>
        <taxon>Pseudomonadati</taxon>
        <taxon>Pseudomonadota</taxon>
        <taxon>Alphaproteobacteria</taxon>
        <taxon>Hyphomicrobiales</taxon>
        <taxon>Rhizobiaceae</taxon>
        <taxon>Rhizobium/Agrobacterium group</taxon>
        <taxon>Neorhizobium</taxon>
    </lineage>
</organism>
<feature type="compositionally biased region" description="Basic and acidic residues" evidence="2">
    <location>
        <begin position="141"/>
        <end position="152"/>
    </location>
</feature>
<proteinExistence type="predicted"/>
<reference evidence="3 4" key="1">
    <citation type="submission" date="2019-01" db="EMBL/GenBank/DDBJ databases">
        <title>The draft genome of Rhizobium sp. 24NR.</title>
        <authorList>
            <person name="Liu L."/>
            <person name="Liang L."/>
            <person name="Shi S."/>
            <person name="Xu L."/>
            <person name="Wang X."/>
            <person name="Li L."/>
            <person name="Zhang X."/>
        </authorList>
    </citation>
    <scope>NUCLEOTIDE SEQUENCE [LARGE SCALE GENOMIC DNA]</scope>
    <source>
        <strain evidence="3 4">24NR</strain>
    </source>
</reference>
<name>A0A3S4UJY8_9HYPH</name>
<accession>A0A3S4UJY8</accession>
<dbReference type="AlphaFoldDB" id="A0A3S4UJY8"/>
<keyword evidence="1" id="KW-0175">Coiled coil</keyword>
<dbReference type="OrthoDB" id="7850882at2"/>
<gene>
    <name evidence="3" type="ORF">EPK99_17560</name>
</gene>
<evidence type="ECO:0000256" key="1">
    <source>
        <dbReference type="SAM" id="Coils"/>
    </source>
</evidence>